<accession>A0A1I3LDM0</accession>
<evidence type="ECO:0000313" key="3">
    <source>
        <dbReference type="Proteomes" id="UP000182829"/>
    </source>
</evidence>
<dbReference type="GeneID" id="14207442"/>
<sequence length="79" mass="8375">MSGTDDSVGGYSLRRELLWAGLAIAAITIVGWLVVFDGLETGAPRVLSAQLGTPLVVGTWLVLAVLGVVGLYRWFRSGE</sequence>
<reference evidence="2 3" key="1">
    <citation type="submission" date="2016-10" db="EMBL/GenBank/DDBJ databases">
        <authorList>
            <person name="de Groot N.N."/>
        </authorList>
    </citation>
    <scope>NUCLEOTIDE SEQUENCE [LARGE SCALE GENOMIC DNA]</scope>
    <source>
        <strain evidence="2 3">SP2</strain>
    </source>
</reference>
<dbReference type="AlphaFoldDB" id="A0A1I3LDM0"/>
<keyword evidence="1" id="KW-1133">Transmembrane helix</keyword>
<gene>
    <name evidence="2" type="ORF">SAMN05443661_106106</name>
</gene>
<evidence type="ECO:0000256" key="1">
    <source>
        <dbReference type="SAM" id="Phobius"/>
    </source>
</evidence>
<dbReference type="EMBL" id="FORO01000006">
    <property type="protein sequence ID" value="SFI82586.1"/>
    <property type="molecule type" value="Genomic_DNA"/>
</dbReference>
<dbReference type="Proteomes" id="UP000182829">
    <property type="component" value="Unassembled WGS sequence"/>
</dbReference>
<keyword evidence="1" id="KW-0812">Transmembrane</keyword>
<protein>
    <submittedName>
        <fullName evidence="2">Uncharacterized protein</fullName>
    </submittedName>
</protein>
<proteinExistence type="predicted"/>
<name>A0A1I3LDM0_9EURY</name>
<keyword evidence="1" id="KW-0472">Membrane</keyword>
<feature type="transmembrane region" description="Helical" evidence="1">
    <location>
        <begin position="17"/>
        <end position="35"/>
    </location>
</feature>
<feature type="transmembrane region" description="Helical" evidence="1">
    <location>
        <begin position="55"/>
        <end position="75"/>
    </location>
</feature>
<organism evidence="2 3">
    <name type="scientific">Natronobacterium gregoryi</name>
    <dbReference type="NCBI Taxonomy" id="44930"/>
    <lineage>
        <taxon>Archaea</taxon>
        <taxon>Methanobacteriati</taxon>
        <taxon>Methanobacteriota</taxon>
        <taxon>Stenosarchaea group</taxon>
        <taxon>Halobacteria</taxon>
        <taxon>Halobacteriales</taxon>
        <taxon>Natrialbaceae</taxon>
        <taxon>Natronobacterium</taxon>
    </lineage>
</organism>
<dbReference type="RefSeq" id="WP_005580109.1">
    <property type="nucleotide sequence ID" value="NZ_FORO01000006.1"/>
</dbReference>
<evidence type="ECO:0000313" key="2">
    <source>
        <dbReference type="EMBL" id="SFI82586.1"/>
    </source>
</evidence>